<organism evidence="1 2">
    <name type="scientific">Ceratodon purpureus</name>
    <name type="common">Fire moss</name>
    <name type="synonym">Dicranum purpureum</name>
    <dbReference type="NCBI Taxonomy" id="3225"/>
    <lineage>
        <taxon>Eukaryota</taxon>
        <taxon>Viridiplantae</taxon>
        <taxon>Streptophyta</taxon>
        <taxon>Embryophyta</taxon>
        <taxon>Bryophyta</taxon>
        <taxon>Bryophytina</taxon>
        <taxon>Bryopsida</taxon>
        <taxon>Dicranidae</taxon>
        <taxon>Pseudoditrichales</taxon>
        <taxon>Ditrichaceae</taxon>
        <taxon>Ceratodon</taxon>
    </lineage>
</organism>
<comment type="caution">
    <text evidence="1">The sequence shown here is derived from an EMBL/GenBank/DDBJ whole genome shotgun (WGS) entry which is preliminary data.</text>
</comment>
<proteinExistence type="predicted"/>
<dbReference type="Proteomes" id="UP000822688">
    <property type="component" value="Chromosome 9"/>
</dbReference>
<evidence type="ECO:0000313" key="2">
    <source>
        <dbReference type="Proteomes" id="UP000822688"/>
    </source>
</evidence>
<gene>
    <name evidence="1" type="ORF">KC19_9G068300</name>
</gene>
<dbReference type="EMBL" id="CM026430">
    <property type="protein sequence ID" value="KAG0561489.1"/>
    <property type="molecule type" value="Genomic_DNA"/>
</dbReference>
<accession>A0A8T0GSZ4</accession>
<name>A0A8T0GSZ4_CERPU</name>
<sequence>MFEVSMFRNLSKVQAPQFLQSAIERTNICSSLVDRAIRSLQASFYGIDQLLNNVFTEMDKKISTLFRQKRKNCRQHNNAVGGVQKHCRSIGKSSTHTLPSLLQIPARNCRQFTI</sequence>
<dbReference type="AlphaFoldDB" id="A0A8T0GSZ4"/>
<reference evidence="1" key="1">
    <citation type="submission" date="2020-06" db="EMBL/GenBank/DDBJ databases">
        <title>WGS assembly of Ceratodon purpureus strain R40.</title>
        <authorList>
            <person name="Carey S.B."/>
            <person name="Jenkins J."/>
            <person name="Shu S."/>
            <person name="Lovell J.T."/>
            <person name="Sreedasyam A."/>
            <person name="Maumus F."/>
            <person name="Tiley G.P."/>
            <person name="Fernandez-Pozo N."/>
            <person name="Barry K."/>
            <person name="Chen C."/>
            <person name="Wang M."/>
            <person name="Lipzen A."/>
            <person name="Daum C."/>
            <person name="Saski C.A."/>
            <person name="Payton A.C."/>
            <person name="Mcbreen J.C."/>
            <person name="Conrad R.E."/>
            <person name="Kollar L.M."/>
            <person name="Olsson S."/>
            <person name="Huttunen S."/>
            <person name="Landis J.B."/>
            <person name="Wickett N.J."/>
            <person name="Johnson M.G."/>
            <person name="Rensing S.A."/>
            <person name="Grimwood J."/>
            <person name="Schmutz J."/>
            <person name="Mcdaniel S.F."/>
        </authorList>
    </citation>
    <scope>NUCLEOTIDE SEQUENCE</scope>
    <source>
        <strain evidence="1">R40</strain>
    </source>
</reference>
<keyword evidence="2" id="KW-1185">Reference proteome</keyword>
<evidence type="ECO:0000313" key="1">
    <source>
        <dbReference type="EMBL" id="KAG0561489.1"/>
    </source>
</evidence>
<protein>
    <submittedName>
        <fullName evidence="1">Uncharacterized protein</fullName>
    </submittedName>
</protein>